<comment type="caution">
    <text evidence="3">The sequence shown here is derived from an EMBL/GenBank/DDBJ whole genome shotgun (WGS) entry which is preliminary data.</text>
</comment>
<feature type="compositionally biased region" description="Low complexity" evidence="1">
    <location>
        <begin position="185"/>
        <end position="201"/>
    </location>
</feature>
<dbReference type="Proteomes" id="UP000823910">
    <property type="component" value="Unassembled WGS sequence"/>
</dbReference>
<accession>A0A9D2SH16</accession>
<feature type="region of interest" description="Disordered" evidence="1">
    <location>
        <begin position="166"/>
        <end position="222"/>
    </location>
</feature>
<sequence>MTSYRRLISYIYAYEGKTKGKNIGFAKLESRNGQCKLSVNVKKVYVGGSDLGVYLLSPEKEICLGTIFIRGGTGEFRTSVSIDNVAESGIPMDRCYGLSIHEKEDAWRSYATIWEDEVAQAAEVELAEVTSEKVGDPNEQIHKKIEALEKEISENESAEADIAVAQTEDKEETAAEPALQEPQFPSAKSSPAPAPMAPAFSGRPEEEEENIFQQPQEEEIILGDPEELRRLEQEEEKSSRSQTLWEGFRKRCPKIQAFDSAGISEVLTIKPQDIGLLPRETWTYGNNSFLLHGYYNYRYLILAKIEDGKRVRYILGVPGHYYSNEKYMASMFGFPHFVLSKKQPAQDGRFGYWYTDIRMENQDG</sequence>
<evidence type="ECO:0000256" key="1">
    <source>
        <dbReference type="SAM" id="MobiDB-lite"/>
    </source>
</evidence>
<dbReference type="EMBL" id="DWWT01000003">
    <property type="protein sequence ID" value="HJC04778.1"/>
    <property type="molecule type" value="Genomic_DNA"/>
</dbReference>
<evidence type="ECO:0000259" key="2">
    <source>
        <dbReference type="Pfam" id="PF19623"/>
    </source>
</evidence>
<dbReference type="AlphaFoldDB" id="A0A9D2SH16"/>
<organism evidence="3 4">
    <name type="scientific">Candidatus Enterocloster excrementipullorum</name>
    <dbReference type="NCBI Taxonomy" id="2838559"/>
    <lineage>
        <taxon>Bacteria</taxon>
        <taxon>Bacillati</taxon>
        <taxon>Bacillota</taxon>
        <taxon>Clostridia</taxon>
        <taxon>Lachnospirales</taxon>
        <taxon>Lachnospiraceae</taxon>
        <taxon>Enterocloster</taxon>
    </lineage>
</organism>
<name>A0A9D2SH16_9FIRM</name>
<dbReference type="Pfam" id="PF19623">
    <property type="entry name" value="DUF6128"/>
    <property type="match status" value="1"/>
</dbReference>
<gene>
    <name evidence="3" type="ORF">H9704_01235</name>
</gene>
<dbReference type="InterPro" id="IPR046131">
    <property type="entry name" value="DUF6128"/>
</dbReference>
<reference evidence="3" key="1">
    <citation type="journal article" date="2021" name="PeerJ">
        <title>Extensive microbial diversity within the chicken gut microbiome revealed by metagenomics and culture.</title>
        <authorList>
            <person name="Gilroy R."/>
            <person name="Ravi A."/>
            <person name="Getino M."/>
            <person name="Pursley I."/>
            <person name="Horton D.L."/>
            <person name="Alikhan N.F."/>
            <person name="Baker D."/>
            <person name="Gharbi K."/>
            <person name="Hall N."/>
            <person name="Watson M."/>
            <person name="Adriaenssens E.M."/>
            <person name="Foster-Nyarko E."/>
            <person name="Jarju S."/>
            <person name="Secka A."/>
            <person name="Antonio M."/>
            <person name="Oren A."/>
            <person name="Chaudhuri R.R."/>
            <person name="La Ragione R."/>
            <person name="Hildebrand F."/>
            <person name="Pallen M.J."/>
        </authorList>
    </citation>
    <scope>NUCLEOTIDE SEQUENCE</scope>
    <source>
        <strain evidence="3">CHK180-15479</strain>
    </source>
</reference>
<reference evidence="3" key="2">
    <citation type="submission" date="2021-04" db="EMBL/GenBank/DDBJ databases">
        <authorList>
            <person name="Gilroy R."/>
        </authorList>
    </citation>
    <scope>NUCLEOTIDE SEQUENCE</scope>
    <source>
        <strain evidence="3">CHK180-15479</strain>
    </source>
</reference>
<feature type="compositionally biased region" description="Acidic residues" evidence="1">
    <location>
        <begin position="205"/>
        <end position="222"/>
    </location>
</feature>
<proteinExistence type="predicted"/>
<feature type="domain" description="DUF6128" evidence="2">
    <location>
        <begin position="253"/>
        <end position="354"/>
    </location>
</feature>
<evidence type="ECO:0000313" key="3">
    <source>
        <dbReference type="EMBL" id="HJC04778.1"/>
    </source>
</evidence>
<protein>
    <recommendedName>
        <fullName evidence="2">DUF6128 domain-containing protein</fullName>
    </recommendedName>
</protein>
<evidence type="ECO:0000313" key="4">
    <source>
        <dbReference type="Proteomes" id="UP000823910"/>
    </source>
</evidence>